<keyword evidence="5" id="KW-0413">Isomerase</keyword>
<evidence type="ECO:0000256" key="6">
    <source>
        <dbReference type="ARBA" id="ARBA00034617"/>
    </source>
</evidence>
<dbReference type="GO" id="GO:0016787">
    <property type="term" value="F:hydrolase activity"/>
    <property type="evidence" value="ECO:0007669"/>
    <property type="project" value="UniProtKB-KW"/>
</dbReference>
<sequence length="784" mass="83722">MTNEPRFFDEPPPDDWEPIPLEDLPPEDLYEGAPPPSASSSRPPRAPAAQRGVASPSEATLAASGDAPAAERALAVLRRLVGNDEAEFHEGQLEAVLALVERRQRALVVQRTGWGKSAVYFVATALRRAEGAGPTVIVSPLLALMRDQIAAAARAGVRAVTMNSANATDWGEVAAQLANDEVDVLLVSPERLNNPTFRAEQLPDLAARCGLLVVDEAHCISDWGHDFRPDYRRIKDLLLDLPDGTPVLATTATANSRVVADVAEQLQRATLEQRDASGAGGHEVLTIRGSLARDSLRLGVLKLPHAETQLAWLNAHLGDFDGSGIIYALTVSAAEDVAAALVESGYAVKAYTGRTDAAEREELEGQLRRNELKALVATSALGMGFDKPDLGFVIHLGAPSSPVAYYQHVGRAGRGAGRVNGVLQGQTRADVLLLPSGADRDIWRWFATASMPDQTQADAVIAALSAAPSALSTAALETRVDVRRTRLELLLKVLDVDGAVERVKGGWRATGQPWTYDAERYARVAEAREREQQLMLDYERGEVCRMQFLQQALDDPDAKPCGRCDVCAGPWYDESLPEAAVVAARSALDRPGVLLEPRGMWPTGMDRLGVPVKGKITEGPATGRVVARLTDLGMGQRLRELLAAEDGPVPEDVLRACVPVLKEWDWEQRPVAVAAIGSRSHPQRVATLAEGLAGLGRMVNLGTLDLVDGGPTGGPGGNSAFRLAGVWGRLEPGPGMRAQLAQVAGPVLLVDDLVDSRWTMTVAAVALRRAGAEAVLPFALALQA</sequence>
<evidence type="ECO:0000256" key="8">
    <source>
        <dbReference type="SAM" id="MobiDB-lite"/>
    </source>
</evidence>
<feature type="domain" description="Helicase C-terminal" evidence="10">
    <location>
        <begin position="312"/>
        <end position="477"/>
    </location>
</feature>
<accession>A0ABW1X1Z6</accession>
<dbReference type="InterPro" id="IPR027417">
    <property type="entry name" value="P-loop_NTPase"/>
</dbReference>
<dbReference type="InterPro" id="IPR036388">
    <property type="entry name" value="WH-like_DNA-bd_sf"/>
</dbReference>
<evidence type="ECO:0000313" key="12">
    <source>
        <dbReference type="Proteomes" id="UP001596266"/>
    </source>
</evidence>
<keyword evidence="3" id="KW-0067">ATP-binding</keyword>
<dbReference type="SUPFAM" id="SSF52540">
    <property type="entry name" value="P-loop containing nucleoside triphosphate hydrolases"/>
    <property type="match status" value="1"/>
</dbReference>
<organism evidence="11 12">
    <name type="scientific">Luteococcus sanguinis</name>
    <dbReference type="NCBI Taxonomy" id="174038"/>
    <lineage>
        <taxon>Bacteria</taxon>
        <taxon>Bacillati</taxon>
        <taxon>Actinomycetota</taxon>
        <taxon>Actinomycetes</taxon>
        <taxon>Propionibacteriales</taxon>
        <taxon>Propionibacteriaceae</taxon>
        <taxon>Luteococcus</taxon>
    </lineage>
</organism>
<dbReference type="Gene3D" id="3.40.50.300">
    <property type="entry name" value="P-loop containing nucleotide triphosphate hydrolases"/>
    <property type="match status" value="2"/>
</dbReference>
<reference evidence="12" key="1">
    <citation type="journal article" date="2019" name="Int. J. Syst. Evol. Microbiol.">
        <title>The Global Catalogue of Microorganisms (GCM) 10K type strain sequencing project: providing services to taxonomists for standard genome sequencing and annotation.</title>
        <authorList>
            <consortium name="The Broad Institute Genomics Platform"/>
            <consortium name="The Broad Institute Genome Sequencing Center for Infectious Disease"/>
            <person name="Wu L."/>
            <person name="Ma J."/>
        </authorList>
    </citation>
    <scope>NUCLEOTIDE SEQUENCE [LARGE SCALE GENOMIC DNA]</scope>
    <source>
        <strain evidence="12">CGMCC 1.15277</strain>
    </source>
</reference>
<evidence type="ECO:0000256" key="3">
    <source>
        <dbReference type="ARBA" id="ARBA00022840"/>
    </source>
</evidence>
<dbReference type="EMBL" id="JBHSUA010000020">
    <property type="protein sequence ID" value="MFC6397499.1"/>
    <property type="molecule type" value="Genomic_DNA"/>
</dbReference>
<keyword evidence="4" id="KW-0238">DNA-binding</keyword>
<feature type="compositionally biased region" description="Low complexity" evidence="8">
    <location>
        <begin position="38"/>
        <end position="49"/>
    </location>
</feature>
<comment type="caution">
    <text evidence="11">The sequence shown here is derived from an EMBL/GenBank/DDBJ whole genome shotgun (WGS) entry which is preliminary data.</text>
</comment>
<keyword evidence="11" id="KW-0378">Hydrolase</keyword>
<evidence type="ECO:0000256" key="5">
    <source>
        <dbReference type="ARBA" id="ARBA00023235"/>
    </source>
</evidence>
<feature type="region of interest" description="Disordered" evidence="8">
    <location>
        <begin position="1"/>
        <end position="66"/>
    </location>
</feature>
<dbReference type="PANTHER" id="PTHR13710">
    <property type="entry name" value="DNA HELICASE RECQ FAMILY MEMBER"/>
    <property type="match status" value="1"/>
</dbReference>
<dbReference type="PANTHER" id="PTHR13710:SF105">
    <property type="entry name" value="ATP-DEPENDENT DNA HELICASE Q1"/>
    <property type="match status" value="1"/>
</dbReference>
<dbReference type="SUPFAM" id="SSF53271">
    <property type="entry name" value="PRTase-like"/>
    <property type="match status" value="1"/>
</dbReference>
<dbReference type="EC" id="5.6.2.4" evidence="7"/>
<protein>
    <recommendedName>
        <fullName evidence="7">DNA 3'-5' helicase</fullName>
        <ecNumber evidence="7">5.6.2.4</ecNumber>
    </recommendedName>
</protein>
<evidence type="ECO:0000256" key="7">
    <source>
        <dbReference type="ARBA" id="ARBA00034808"/>
    </source>
</evidence>
<evidence type="ECO:0000256" key="4">
    <source>
        <dbReference type="ARBA" id="ARBA00023125"/>
    </source>
</evidence>
<evidence type="ECO:0000259" key="9">
    <source>
        <dbReference type="PROSITE" id="PS51192"/>
    </source>
</evidence>
<dbReference type="Proteomes" id="UP001596266">
    <property type="component" value="Unassembled WGS sequence"/>
</dbReference>
<keyword evidence="2" id="KW-0547">Nucleotide-binding</keyword>
<dbReference type="SMART" id="SM00490">
    <property type="entry name" value="HELICc"/>
    <property type="match status" value="1"/>
</dbReference>
<dbReference type="InterPro" id="IPR011545">
    <property type="entry name" value="DEAD/DEAH_box_helicase_dom"/>
</dbReference>
<dbReference type="InterPro" id="IPR001650">
    <property type="entry name" value="Helicase_C-like"/>
</dbReference>
<dbReference type="Gene3D" id="1.10.10.10">
    <property type="entry name" value="Winged helix-like DNA-binding domain superfamily/Winged helix DNA-binding domain"/>
    <property type="match status" value="1"/>
</dbReference>
<evidence type="ECO:0000259" key="10">
    <source>
        <dbReference type="PROSITE" id="PS51194"/>
    </source>
</evidence>
<dbReference type="InterPro" id="IPR014001">
    <property type="entry name" value="Helicase_ATP-bd"/>
</dbReference>
<evidence type="ECO:0000256" key="1">
    <source>
        <dbReference type="ARBA" id="ARBA00005446"/>
    </source>
</evidence>
<comment type="similarity">
    <text evidence="1">Belongs to the helicase family. RecQ subfamily.</text>
</comment>
<proteinExistence type="inferred from homology"/>
<gene>
    <name evidence="11" type="ORF">ACFP57_10975</name>
</gene>
<dbReference type="GO" id="GO:0003678">
    <property type="term" value="F:DNA helicase activity"/>
    <property type="evidence" value="ECO:0007669"/>
    <property type="project" value="UniProtKB-EC"/>
</dbReference>
<name>A0ABW1X1Z6_9ACTN</name>
<evidence type="ECO:0000256" key="2">
    <source>
        <dbReference type="ARBA" id="ARBA00022741"/>
    </source>
</evidence>
<keyword evidence="12" id="KW-1185">Reference proteome</keyword>
<dbReference type="PROSITE" id="PS51192">
    <property type="entry name" value="HELICASE_ATP_BIND_1"/>
    <property type="match status" value="1"/>
</dbReference>
<dbReference type="RefSeq" id="WP_343885796.1">
    <property type="nucleotide sequence ID" value="NZ_BAAAKI010000010.1"/>
</dbReference>
<evidence type="ECO:0000313" key="11">
    <source>
        <dbReference type="EMBL" id="MFC6397499.1"/>
    </source>
</evidence>
<feature type="domain" description="Helicase ATP-binding" evidence="9">
    <location>
        <begin position="97"/>
        <end position="272"/>
    </location>
</feature>
<comment type="catalytic activity">
    <reaction evidence="6">
        <text>Couples ATP hydrolysis with the unwinding of duplex DNA by translocating in the 3'-5' direction.</text>
        <dbReference type="EC" id="5.6.2.4"/>
    </reaction>
</comment>
<keyword evidence="11" id="KW-0347">Helicase</keyword>
<dbReference type="Pfam" id="PF00271">
    <property type="entry name" value="Helicase_C"/>
    <property type="match status" value="1"/>
</dbReference>
<dbReference type="Pfam" id="PF00270">
    <property type="entry name" value="DEAD"/>
    <property type="match status" value="1"/>
</dbReference>
<dbReference type="InterPro" id="IPR029057">
    <property type="entry name" value="PRTase-like"/>
</dbReference>
<dbReference type="SMART" id="SM00487">
    <property type="entry name" value="DEXDc"/>
    <property type="match status" value="1"/>
</dbReference>
<dbReference type="PROSITE" id="PS51194">
    <property type="entry name" value="HELICASE_CTER"/>
    <property type="match status" value="1"/>
</dbReference>